<proteinExistence type="predicted"/>
<dbReference type="RefSeq" id="WP_152559544.1">
    <property type="nucleotide sequence ID" value="NZ_JFZB01000043.1"/>
</dbReference>
<name>A0A086XRA6_9RHOB</name>
<dbReference type="Proteomes" id="UP000028824">
    <property type="component" value="Unassembled WGS sequence"/>
</dbReference>
<evidence type="ECO:0000313" key="2">
    <source>
        <dbReference type="EMBL" id="KFI24556.1"/>
    </source>
</evidence>
<keyword evidence="3" id="KW-1185">Reference proteome</keyword>
<dbReference type="AlphaFoldDB" id="A0A086XRA6"/>
<reference evidence="2 3" key="1">
    <citation type="submission" date="2014-03" db="EMBL/GenBank/DDBJ databases">
        <title>Genome of Paenirhodobacter enshiensis DW2-9.</title>
        <authorList>
            <person name="Wang D."/>
            <person name="Wang G."/>
        </authorList>
    </citation>
    <scope>NUCLEOTIDE SEQUENCE [LARGE SCALE GENOMIC DNA]</scope>
    <source>
        <strain evidence="2 3">DW2-9</strain>
    </source>
</reference>
<feature type="region of interest" description="Disordered" evidence="1">
    <location>
        <begin position="42"/>
        <end position="68"/>
    </location>
</feature>
<sequence length="135" mass="14884">MAEDISKAIENDARSVWSGDVMIAANPQTLQAVESQIALRRAQLDEPDDAPRTEPSPEVGGPLVSGTADNFETLQWHPKITPRVAAIPRRVPRGIVTPLKDHQTDSFDWQCRAWSAGLPRHYVGLVAHISERDSP</sequence>
<protein>
    <submittedName>
        <fullName evidence="2">Uncharacterized protein</fullName>
    </submittedName>
</protein>
<dbReference type="OrthoDB" id="9814088at2"/>
<gene>
    <name evidence="2" type="ORF">CG50_09770</name>
</gene>
<comment type="caution">
    <text evidence="2">The sequence shown here is derived from an EMBL/GenBank/DDBJ whole genome shotgun (WGS) entry which is preliminary data.</text>
</comment>
<evidence type="ECO:0000313" key="3">
    <source>
        <dbReference type="Proteomes" id="UP000028824"/>
    </source>
</evidence>
<dbReference type="EMBL" id="JFZB01000043">
    <property type="protein sequence ID" value="KFI24556.1"/>
    <property type="molecule type" value="Genomic_DNA"/>
</dbReference>
<organism evidence="2 3">
    <name type="scientific">Paenirhodobacter enshiensis</name>
    <dbReference type="NCBI Taxonomy" id="1105367"/>
    <lineage>
        <taxon>Bacteria</taxon>
        <taxon>Pseudomonadati</taxon>
        <taxon>Pseudomonadota</taxon>
        <taxon>Alphaproteobacteria</taxon>
        <taxon>Rhodobacterales</taxon>
        <taxon>Rhodobacter group</taxon>
        <taxon>Paenirhodobacter</taxon>
    </lineage>
</organism>
<evidence type="ECO:0000256" key="1">
    <source>
        <dbReference type="SAM" id="MobiDB-lite"/>
    </source>
</evidence>
<accession>A0A086XRA6</accession>
<dbReference type="eggNOG" id="COG0553">
    <property type="taxonomic scope" value="Bacteria"/>
</dbReference>
<dbReference type="STRING" id="1105367.CG50_09770"/>